<dbReference type="GO" id="GO:0005634">
    <property type="term" value="C:nucleus"/>
    <property type="evidence" value="ECO:0007669"/>
    <property type="project" value="TreeGrafter"/>
</dbReference>
<dbReference type="AlphaFoldDB" id="A0A7R8ZQ01"/>
<accession>A0A7R8ZQ01</accession>
<evidence type="ECO:0000256" key="1">
    <source>
        <dbReference type="SAM" id="MobiDB-lite"/>
    </source>
</evidence>
<name>A0A7R8ZQ01_9CRUS</name>
<feature type="compositionally biased region" description="Basic and acidic residues" evidence="1">
    <location>
        <begin position="237"/>
        <end position="247"/>
    </location>
</feature>
<reference evidence="2" key="1">
    <citation type="submission" date="2020-11" db="EMBL/GenBank/DDBJ databases">
        <authorList>
            <person name="Tran Van P."/>
        </authorList>
    </citation>
    <scope>NUCLEOTIDE SEQUENCE</scope>
</reference>
<feature type="compositionally biased region" description="Polar residues" evidence="1">
    <location>
        <begin position="249"/>
        <end position="262"/>
    </location>
</feature>
<feature type="region of interest" description="Disordered" evidence="1">
    <location>
        <begin position="24"/>
        <end position="140"/>
    </location>
</feature>
<dbReference type="InterPro" id="IPR036866">
    <property type="entry name" value="RibonucZ/Hydroxyglut_hydro"/>
</dbReference>
<dbReference type="GO" id="GO:0042781">
    <property type="term" value="F:3'-tRNA processing endoribonuclease activity"/>
    <property type="evidence" value="ECO:0007669"/>
    <property type="project" value="TreeGrafter"/>
</dbReference>
<feature type="region of interest" description="Disordered" evidence="1">
    <location>
        <begin position="237"/>
        <end position="262"/>
    </location>
</feature>
<organism evidence="2">
    <name type="scientific">Cyprideis torosa</name>
    <dbReference type="NCBI Taxonomy" id="163714"/>
    <lineage>
        <taxon>Eukaryota</taxon>
        <taxon>Metazoa</taxon>
        <taxon>Ecdysozoa</taxon>
        <taxon>Arthropoda</taxon>
        <taxon>Crustacea</taxon>
        <taxon>Oligostraca</taxon>
        <taxon>Ostracoda</taxon>
        <taxon>Podocopa</taxon>
        <taxon>Podocopida</taxon>
        <taxon>Cytherocopina</taxon>
        <taxon>Cytheroidea</taxon>
        <taxon>Cytherideidae</taxon>
        <taxon>Cyprideis</taxon>
    </lineage>
</organism>
<feature type="compositionally biased region" description="Acidic residues" evidence="1">
    <location>
        <begin position="64"/>
        <end position="110"/>
    </location>
</feature>
<evidence type="ECO:0000313" key="2">
    <source>
        <dbReference type="EMBL" id="CAD7227298.1"/>
    </source>
</evidence>
<dbReference type="EMBL" id="OB661096">
    <property type="protein sequence ID" value="CAD7227298.1"/>
    <property type="molecule type" value="Genomic_DNA"/>
</dbReference>
<proteinExistence type="predicted"/>
<protein>
    <submittedName>
        <fullName evidence="2">Uncharacterized protein</fullName>
    </submittedName>
</protein>
<gene>
    <name evidence="2" type="ORF">CTOB1V02_LOCUS5206</name>
</gene>
<dbReference type="Gene3D" id="3.60.15.10">
    <property type="entry name" value="Ribonuclease Z/Hydroxyacylglutathione hydrolase-like"/>
    <property type="match status" value="1"/>
</dbReference>
<sequence length="262" mass="28872">MFKPLRSIRAWSSWRYIRQNEEVISSPETSVDPPFPAGPPSQGNEGFEKLKSPSIMANERVEELSEEVGEGDDEDVEDAEDDHEDVDAAEAGDDSEAQATDEDMEEDDVNEAIHDEAASDEEESAEEEDEGALPTDTDEKEDEVCFGLPGLLCGLGPGFLTDNSKRELPDVHVYGPEGLAAFLRASLKLSQSILSVRLFVHELILPPRAYAVGLCPPSEFPLIETTDLVTHEELNHPHPQEAGEVERISPTQSSDGKWTWTL</sequence>
<feature type="compositionally biased region" description="Acidic residues" evidence="1">
    <location>
        <begin position="118"/>
        <end position="140"/>
    </location>
</feature>
<dbReference type="PANTHER" id="PTHR46018">
    <property type="entry name" value="ZINC PHOSPHODIESTERASE ELAC PROTEIN 1"/>
    <property type="match status" value="1"/>
</dbReference>
<dbReference type="PANTHER" id="PTHR46018:SF2">
    <property type="entry name" value="ZINC PHOSPHODIESTERASE ELAC PROTEIN 1"/>
    <property type="match status" value="1"/>
</dbReference>